<reference evidence="1" key="2">
    <citation type="submission" date="2018-08" db="UniProtKB">
        <authorList>
            <consortium name="EnsemblPlants"/>
        </authorList>
    </citation>
    <scope>IDENTIFICATION</scope>
    <source>
        <strain evidence="1">Yugu1</strain>
    </source>
</reference>
<name>K3YKK2_SETIT</name>
<evidence type="ECO:0000313" key="1">
    <source>
        <dbReference type="EnsemblPlants" id="KQL02775"/>
    </source>
</evidence>
<dbReference type="EnsemblPlants" id="KQL02775">
    <property type="protein sequence ID" value="KQL02775"/>
    <property type="gene ID" value="SETIT_014771mg"/>
</dbReference>
<dbReference type="Proteomes" id="UP000004995">
    <property type="component" value="Unassembled WGS sequence"/>
</dbReference>
<sequence>MYSCSNWASTSISTLREGCWRIASISTAICTAKPKWSTAPYSSFQTIFGFWEPKEKIVKDSKGYSILQEKAGILDFSKR</sequence>
<dbReference type="EMBL" id="AGNK02004007">
    <property type="status" value="NOT_ANNOTATED_CDS"/>
    <property type="molecule type" value="Genomic_DNA"/>
</dbReference>
<protein>
    <submittedName>
        <fullName evidence="1">Uncharacterized protein</fullName>
    </submittedName>
</protein>
<proteinExistence type="predicted"/>
<keyword evidence="2" id="KW-1185">Reference proteome</keyword>
<accession>K3YKK2</accession>
<dbReference type="Gramene" id="KQL02775">
    <property type="protein sequence ID" value="KQL02775"/>
    <property type="gene ID" value="SETIT_014771mg"/>
</dbReference>
<evidence type="ECO:0000313" key="2">
    <source>
        <dbReference type="Proteomes" id="UP000004995"/>
    </source>
</evidence>
<reference evidence="2" key="1">
    <citation type="journal article" date="2012" name="Nat. Biotechnol.">
        <title>Reference genome sequence of the model plant Setaria.</title>
        <authorList>
            <person name="Bennetzen J.L."/>
            <person name="Schmutz J."/>
            <person name="Wang H."/>
            <person name="Percifield R."/>
            <person name="Hawkins J."/>
            <person name="Pontaroli A.C."/>
            <person name="Estep M."/>
            <person name="Feng L."/>
            <person name="Vaughn J.N."/>
            <person name="Grimwood J."/>
            <person name="Jenkins J."/>
            <person name="Barry K."/>
            <person name="Lindquist E."/>
            <person name="Hellsten U."/>
            <person name="Deshpande S."/>
            <person name="Wang X."/>
            <person name="Wu X."/>
            <person name="Mitros T."/>
            <person name="Triplett J."/>
            <person name="Yang X."/>
            <person name="Ye C.Y."/>
            <person name="Mauro-Herrera M."/>
            <person name="Wang L."/>
            <person name="Li P."/>
            <person name="Sharma M."/>
            <person name="Sharma R."/>
            <person name="Ronald P.C."/>
            <person name="Panaud O."/>
            <person name="Kellogg E.A."/>
            <person name="Brutnell T.P."/>
            <person name="Doust A.N."/>
            <person name="Tuskan G.A."/>
            <person name="Rokhsar D."/>
            <person name="Devos K.M."/>
        </authorList>
    </citation>
    <scope>NUCLEOTIDE SEQUENCE [LARGE SCALE GENOMIC DNA]</scope>
    <source>
        <strain evidence="2">cv. Yugu1</strain>
    </source>
</reference>
<organism evidence="1 2">
    <name type="scientific">Setaria italica</name>
    <name type="common">Foxtail millet</name>
    <name type="synonym">Panicum italicum</name>
    <dbReference type="NCBI Taxonomy" id="4555"/>
    <lineage>
        <taxon>Eukaryota</taxon>
        <taxon>Viridiplantae</taxon>
        <taxon>Streptophyta</taxon>
        <taxon>Embryophyta</taxon>
        <taxon>Tracheophyta</taxon>
        <taxon>Spermatophyta</taxon>
        <taxon>Magnoliopsida</taxon>
        <taxon>Liliopsida</taxon>
        <taxon>Poales</taxon>
        <taxon>Poaceae</taxon>
        <taxon>PACMAD clade</taxon>
        <taxon>Panicoideae</taxon>
        <taxon>Panicodae</taxon>
        <taxon>Paniceae</taxon>
        <taxon>Cenchrinae</taxon>
        <taxon>Setaria</taxon>
    </lineage>
</organism>
<dbReference type="AlphaFoldDB" id="K3YKK2"/>
<dbReference type="InParanoid" id="K3YKK2"/>
<dbReference type="HOGENOM" id="CLU_2610580_0_0_1"/>